<gene>
    <name evidence="1" type="ORF">CVM52_04165</name>
</gene>
<comment type="caution">
    <text evidence="1">The sequence shown here is derived from an EMBL/GenBank/DDBJ whole genome shotgun (WGS) entry which is preliminary data.</text>
</comment>
<dbReference type="EMBL" id="PGTB01000006">
    <property type="protein sequence ID" value="PJE37979.1"/>
    <property type="molecule type" value="Genomic_DNA"/>
</dbReference>
<evidence type="ECO:0000313" key="1">
    <source>
        <dbReference type="EMBL" id="PJE37979.1"/>
    </source>
</evidence>
<name>A0A2M8J5C1_9RHOB</name>
<evidence type="ECO:0000313" key="2">
    <source>
        <dbReference type="Proteomes" id="UP000231553"/>
    </source>
</evidence>
<sequence>MLTRGIGQDRFDACWPQFFEALFAADTGPPAVSLSSHSLLAFRDVRAVPPRCCAERVATTPLSVGDSSITLASLSSGMVWLPIGCFLSGAKKIASVRCDQLIY</sequence>
<organism evidence="1 2">
    <name type="scientific">Pseudooceanicola lipolyticus</name>
    <dbReference type="NCBI Taxonomy" id="2029104"/>
    <lineage>
        <taxon>Bacteria</taxon>
        <taxon>Pseudomonadati</taxon>
        <taxon>Pseudomonadota</taxon>
        <taxon>Alphaproteobacteria</taxon>
        <taxon>Rhodobacterales</taxon>
        <taxon>Paracoccaceae</taxon>
        <taxon>Pseudooceanicola</taxon>
    </lineage>
</organism>
<keyword evidence="2" id="KW-1185">Reference proteome</keyword>
<protein>
    <submittedName>
        <fullName evidence="1">Uncharacterized protein</fullName>
    </submittedName>
</protein>
<dbReference type="Proteomes" id="UP000231553">
    <property type="component" value="Unassembled WGS sequence"/>
</dbReference>
<accession>A0A2M8J5C1</accession>
<dbReference type="AlphaFoldDB" id="A0A2M8J5C1"/>
<reference evidence="1 2" key="1">
    <citation type="journal article" date="2018" name="Int. J. Syst. Evol. Microbiol.">
        <title>Pseudooceanicola lipolyticus sp. nov., a marine alphaproteobacterium, reclassification of Oceanicola flagellatus as Pseudooceanicola flagellatus comb. nov. and emended description of the genus Pseudooceanicola.</title>
        <authorList>
            <person name="Huang M.-M."/>
            <person name="Guo L.-L."/>
            <person name="Wu Y.-H."/>
            <person name="Lai Q.-L."/>
            <person name="Shao Z.-Z."/>
            <person name="Wang C.-S."/>
            <person name="Wu M."/>
            <person name="Xu X.-W."/>
        </authorList>
    </citation>
    <scope>NUCLEOTIDE SEQUENCE [LARGE SCALE GENOMIC DNA]</scope>
    <source>
        <strain evidence="1 2">157</strain>
    </source>
</reference>
<proteinExistence type="predicted"/>